<organism evidence="2 3">
    <name type="scientific">Faecalibacterium prausnitzii</name>
    <dbReference type="NCBI Taxonomy" id="853"/>
    <lineage>
        <taxon>Bacteria</taxon>
        <taxon>Bacillati</taxon>
        <taxon>Bacillota</taxon>
        <taxon>Clostridia</taxon>
        <taxon>Eubacteriales</taxon>
        <taxon>Oscillospiraceae</taxon>
        <taxon>Faecalibacterium</taxon>
    </lineage>
</organism>
<dbReference type="OrthoDB" id="10007867at2"/>
<evidence type="ECO:0000256" key="1">
    <source>
        <dbReference type="SAM" id="SignalP"/>
    </source>
</evidence>
<keyword evidence="1" id="KW-0732">Signal</keyword>
<sequence>MNCVNYVKKTVCMVLMLAFVLISCLGAFATSENPKKLGILASSIKITDTKVEYIEYKDDGAYFVEETISGNIITSDFYKISNGEKIHSSQIISSVSGKNVISRETDANGQVTTYSVKGIVSRDTNEKSIVPYAIRTDNYSISLVGKKVTIASAAMAITLVSNYIPTTGAEDIIKKAIVVVAGAVGAGVACLPDYLYVTSVLSMHKSVGKIYYVYDNDYYLDSNKSQLIGHWTFRHRSGH</sequence>
<evidence type="ECO:0000313" key="2">
    <source>
        <dbReference type="EMBL" id="CUN25189.1"/>
    </source>
</evidence>
<feature type="signal peptide" evidence="1">
    <location>
        <begin position="1"/>
        <end position="29"/>
    </location>
</feature>
<reference evidence="2 3" key="1">
    <citation type="submission" date="2015-09" db="EMBL/GenBank/DDBJ databases">
        <authorList>
            <consortium name="Pathogen Informatics"/>
        </authorList>
    </citation>
    <scope>NUCLEOTIDE SEQUENCE [LARGE SCALE GENOMIC DNA]</scope>
    <source>
        <strain evidence="2 3">2789STDY5834970</strain>
    </source>
</reference>
<evidence type="ECO:0000313" key="3">
    <source>
        <dbReference type="Proteomes" id="UP000095649"/>
    </source>
</evidence>
<dbReference type="RefSeq" id="WP_055187072.1">
    <property type="nucleotide sequence ID" value="NZ_CYXN01000053.1"/>
</dbReference>
<protein>
    <submittedName>
        <fullName evidence="2">Uncharacterized protein</fullName>
    </submittedName>
</protein>
<proteinExistence type="predicted"/>
<dbReference type="Proteomes" id="UP000095649">
    <property type="component" value="Unassembled WGS sequence"/>
</dbReference>
<gene>
    <name evidence="2" type="ORF">ERS852582_02810</name>
</gene>
<feature type="chain" id="PRO_5008013729" evidence="1">
    <location>
        <begin position="30"/>
        <end position="239"/>
    </location>
</feature>
<dbReference type="AlphaFoldDB" id="A0A173VCQ4"/>
<accession>A0A173VCQ4</accession>
<name>A0A173VCQ4_9FIRM</name>
<dbReference type="EMBL" id="CYXN01000053">
    <property type="protein sequence ID" value="CUN25189.1"/>
    <property type="molecule type" value="Genomic_DNA"/>
</dbReference>